<organism evidence="2 3">
    <name type="scientific">Ottowia flava</name>
    <dbReference type="NCBI Taxonomy" id="2675430"/>
    <lineage>
        <taxon>Bacteria</taxon>
        <taxon>Pseudomonadati</taxon>
        <taxon>Pseudomonadota</taxon>
        <taxon>Betaproteobacteria</taxon>
        <taxon>Burkholderiales</taxon>
        <taxon>Comamonadaceae</taxon>
        <taxon>Ottowia</taxon>
    </lineage>
</organism>
<dbReference type="Pfam" id="PF12840">
    <property type="entry name" value="HTH_20"/>
    <property type="match status" value="1"/>
</dbReference>
<comment type="caution">
    <text evidence="2">The sequence shown here is derived from an EMBL/GenBank/DDBJ whole genome shotgun (WGS) entry which is preliminary data.</text>
</comment>
<dbReference type="PANTHER" id="PTHR39168:SF1">
    <property type="entry name" value="TRANSCRIPTIONAL REGULATORY PROTEIN"/>
    <property type="match status" value="1"/>
</dbReference>
<dbReference type="RefSeq" id="WP_147913736.1">
    <property type="nucleotide sequence ID" value="NZ_JBHUEJ010000027.1"/>
</dbReference>
<dbReference type="InterPro" id="IPR036388">
    <property type="entry name" value="WH-like_DNA-bd_sf"/>
</dbReference>
<dbReference type="InterPro" id="IPR036390">
    <property type="entry name" value="WH_DNA-bd_sf"/>
</dbReference>
<dbReference type="PANTHER" id="PTHR39168">
    <property type="entry name" value="TRANSCRIPTIONAL REGULATOR-RELATED"/>
    <property type="match status" value="1"/>
</dbReference>
<accession>A0ABW4KU16</accession>
<feature type="domain" description="HTH arsR-type" evidence="1">
    <location>
        <begin position="5"/>
        <end position="100"/>
    </location>
</feature>
<dbReference type="CDD" id="cd00090">
    <property type="entry name" value="HTH_ARSR"/>
    <property type="match status" value="1"/>
</dbReference>
<evidence type="ECO:0000259" key="1">
    <source>
        <dbReference type="PROSITE" id="PS50987"/>
    </source>
</evidence>
<dbReference type="SUPFAM" id="SSF46785">
    <property type="entry name" value="Winged helix' DNA-binding domain"/>
    <property type="match status" value="1"/>
</dbReference>
<dbReference type="PROSITE" id="PS50987">
    <property type="entry name" value="HTH_ARSR_2"/>
    <property type="match status" value="1"/>
</dbReference>
<keyword evidence="3" id="KW-1185">Reference proteome</keyword>
<evidence type="ECO:0000313" key="2">
    <source>
        <dbReference type="EMBL" id="MFD1711470.1"/>
    </source>
</evidence>
<evidence type="ECO:0000313" key="3">
    <source>
        <dbReference type="Proteomes" id="UP001597304"/>
    </source>
</evidence>
<dbReference type="NCBIfam" id="NF033788">
    <property type="entry name" value="HTH_metalloreg"/>
    <property type="match status" value="1"/>
</dbReference>
<dbReference type="SMART" id="SM00418">
    <property type="entry name" value="HTH_ARSR"/>
    <property type="match status" value="1"/>
</dbReference>
<dbReference type="InterPro" id="IPR052543">
    <property type="entry name" value="HTH_Metal-responsive_Reg"/>
</dbReference>
<dbReference type="Gene3D" id="1.10.10.10">
    <property type="entry name" value="Winged helix-like DNA-binding domain superfamily/Winged helix DNA-binding domain"/>
    <property type="match status" value="1"/>
</dbReference>
<dbReference type="InterPro" id="IPR011991">
    <property type="entry name" value="ArsR-like_HTH"/>
</dbReference>
<sequence>MSCPATALHEPRIARVAALLADSARSRMLACLLSGELVSAGELARAASVTPSTASGHLARLLDEGLVSCEPRGRHRYYRLASADVAHALEALAVVAERTQHASTWSHPARQRLRHARCCYGHIAGELGVRLWDTWLTAGVLRPAADGLTLTPDGEAWFIHAGMAAPTPSRQRRYAYACLDWSERRDHLAGQLADAWLTHCLGRDWLRRSDGRALQLTPAGERELLPLLLSGSASA</sequence>
<dbReference type="InterPro" id="IPR001845">
    <property type="entry name" value="HTH_ArsR_DNA-bd_dom"/>
</dbReference>
<dbReference type="Proteomes" id="UP001597304">
    <property type="component" value="Unassembled WGS sequence"/>
</dbReference>
<dbReference type="PRINTS" id="PR00778">
    <property type="entry name" value="HTHARSR"/>
</dbReference>
<protein>
    <submittedName>
        <fullName evidence="2">ArsR/SmtB family transcription factor</fullName>
    </submittedName>
</protein>
<proteinExistence type="predicted"/>
<gene>
    <name evidence="2" type="ORF">ACFSF0_12685</name>
</gene>
<reference evidence="3" key="1">
    <citation type="journal article" date="2019" name="Int. J. Syst. Evol. Microbiol.">
        <title>The Global Catalogue of Microorganisms (GCM) 10K type strain sequencing project: providing services to taxonomists for standard genome sequencing and annotation.</title>
        <authorList>
            <consortium name="The Broad Institute Genomics Platform"/>
            <consortium name="The Broad Institute Genome Sequencing Center for Infectious Disease"/>
            <person name="Wu L."/>
            <person name="Ma J."/>
        </authorList>
    </citation>
    <scope>NUCLEOTIDE SEQUENCE [LARGE SCALE GENOMIC DNA]</scope>
    <source>
        <strain evidence="3">LMG 29247</strain>
    </source>
</reference>
<name>A0ABW4KU16_9BURK</name>
<dbReference type="EMBL" id="JBHUEJ010000027">
    <property type="protein sequence ID" value="MFD1711470.1"/>
    <property type="molecule type" value="Genomic_DNA"/>
</dbReference>